<evidence type="ECO:0000256" key="5">
    <source>
        <dbReference type="ARBA" id="ARBA00022771"/>
    </source>
</evidence>
<dbReference type="EMBL" id="BQMJ01000032">
    <property type="protein sequence ID" value="GJQ12310.1"/>
    <property type="molecule type" value="Genomic_DNA"/>
</dbReference>
<evidence type="ECO:0000259" key="9">
    <source>
        <dbReference type="Pfam" id="PF09329"/>
    </source>
</evidence>
<accession>A0A9C7UR64</accession>
<dbReference type="InterPro" id="IPR055065">
    <property type="entry name" value="OB_MCM10"/>
</dbReference>
<dbReference type="GO" id="GO:0043596">
    <property type="term" value="C:nuclear replication fork"/>
    <property type="evidence" value="ECO:0007669"/>
    <property type="project" value="TreeGrafter"/>
</dbReference>
<dbReference type="GO" id="GO:0006270">
    <property type="term" value="P:DNA replication initiation"/>
    <property type="evidence" value="ECO:0007669"/>
    <property type="project" value="InterPro"/>
</dbReference>
<comment type="subcellular location">
    <subcellularLocation>
        <location evidence="1">Nucleus</location>
    </subcellularLocation>
</comment>
<feature type="region of interest" description="Disordered" evidence="8">
    <location>
        <begin position="374"/>
        <end position="393"/>
    </location>
</feature>
<dbReference type="Pfam" id="PF22379">
    <property type="entry name" value="OB_MCM10"/>
    <property type="match status" value="1"/>
</dbReference>
<evidence type="ECO:0000256" key="7">
    <source>
        <dbReference type="ARBA" id="ARBA00023242"/>
    </source>
</evidence>
<dbReference type="AlphaFoldDB" id="A0A9C7UR64"/>
<evidence type="ECO:0000256" key="1">
    <source>
        <dbReference type="ARBA" id="ARBA00004123"/>
    </source>
</evidence>
<keyword evidence="3" id="KW-0235">DNA replication</keyword>
<keyword evidence="7" id="KW-0539">Nucleus</keyword>
<dbReference type="Gene3D" id="2.40.50.140">
    <property type="entry name" value="Nucleic acid-binding proteins"/>
    <property type="match status" value="1"/>
</dbReference>
<proteinExistence type="inferred from homology"/>
<dbReference type="GO" id="GO:0008270">
    <property type="term" value="F:zinc ion binding"/>
    <property type="evidence" value="ECO:0007669"/>
    <property type="project" value="UniProtKB-KW"/>
</dbReference>
<name>A0A9C7UR64_9RHOD</name>
<dbReference type="Proteomes" id="UP001061958">
    <property type="component" value="Unassembled WGS sequence"/>
</dbReference>
<evidence type="ECO:0000313" key="11">
    <source>
        <dbReference type="EMBL" id="GJQ12310.1"/>
    </source>
</evidence>
<gene>
    <name evidence="11" type="ORF">GpartN1_g4101.t1</name>
</gene>
<comment type="similarity">
    <text evidence="2">Belongs to the MCM10 family.</text>
</comment>
<feature type="domain" description="MCM10 OB-fold" evidence="10">
    <location>
        <begin position="98"/>
        <end position="222"/>
    </location>
</feature>
<dbReference type="InterPro" id="IPR015408">
    <property type="entry name" value="Znf_Mcm10/DnaG"/>
</dbReference>
<evidence type="ECO:0000313" key="12">
    <source>
        <dbReference type="Proteomes" id="UP001061958"/>
    </source>
</evidence>
<dbReference type="PANTHER" id="PTHR13454">
    <property type="entry name" value="PROTEIN MCM10 HOMOLOG"/>
    <property type="match status" value="1"/>
</dbReference>
<dbReference type="GO" id="GO:0003697">
    <property type="term" value="F:single-stranded DNA binding"/>
    <property type="evidence" value="ECO:0007669"/>
    <property type="project" value="InterPro"/>
</dbReference>
<keyword evidence="5" id="KW-0863">Zinc-finger</keyword>
<dbReference type="InterPro" id="IPR012340">
    <property type="entry name" value="NA-bd_OB-fold"/>
</dbReference>
<protein>
    <submittedName>
        <fullName evidence="11">Uncharacterized protein</fullName>
    </submittedName>
</protein>
<evidence type="ECO:0000256" key="4">
    <source>
        <dbReference type="ARBA" id="ARBA00022723"/>
    </source>
</evidence>
<reference evidence="11" key="1">
    <citation type="journal article" date="2022" name="Proc. Natl. Acad. Sci. U.S.A.">
        <title>Life cycle and functional genomics of the unicellular red alga Galdieria for elucidating algal and plant evolution and industrial use.</title>
        <authorList>
            <person name="Hirooka S."/>
            <person name="Itabashi T."/>
            <person name="Ichinose T.M."/>
            <person name="Onuma R."/>
            <person name="Fujiwara T."/>
            <person name="Yamashita S."/>
            <person name="Jong L.W."/>
            <person name="Tomita R."/>
            <person name="Iwane A.H."/>
            <person name="Miyagishima S.Y."/>
        </authorList>
    </citation>
    <scope>NUCLEOTIDE SEQUENCE</scope>
    <source>
        <strain evidence="11">NBRC 102759</strain>
    </source>
</reference>
<keyword evidence="12" id="KW-1185">Reference proteome</keyword>
<dbReference type="Pfam" id="PF09329">
    <property type="entry name" value="zf-primase"/>
    <property type="match status" value="1"/>
</dbReference>
<evidence type="ECO:0000259" key="10">
    <source>
        <dbReference type="Pfam" id="PF22379"/>
    </source>
</evidence>
<dbReference type="GO" id="GO:0003688">
    <property type="term" value="F:DNA replication origin binding"/>
    <property type="evidence" value="ECO:0007669"/>
    <property type="project" value="TreeGrafter"/>
</dbReference>
<organism evidence="11 12">
    <name type="scientific">Galdieria partita</name>
    <dbReference type="NCBI Taxonomy" id="83374"/>
    <lineage>
        <taxon>Eukaryota</taxon>
        <taxon>Rhodophyta</taxon>
        <taxon>Bangiophyceae</taxon>
        <taxon>Galdieriales</taxon>
        <taxon>Galdieriaceae</taxon>
        <taxon>Galdieria</taxon>
    </lineage>
</organism>
<evidence type="ECO:0000256" key="2">
    <source>
        <dbReference type="ARBA" id="ARBA00009679"/>
    </source>
</evidence>
<evidence type="ECO:0000256" key="6">
    <source>
        <dbReference type="ARBA" id="ARBA00022833"/>
    </source>
</evidence>
<keyword evidence="4" id="KW-0479">Metal-binding</keyword>
<evidence type="ECO:0000256" key="8">
    <source>
        <dbReference type="SAM" id="MobiDB-lite"/>
    </source>
</evidence>
<dbReference type="OrthoDB" id="273123at2759"/>
<sequence length="393" mass="44167">MDCDESIKRNRHLRRLTCITDPVKTVGKQSKKVPKEKQDYDFIDRLSETDKVDKNKLFQEKSTNVHSSIPENARNCDVKDSTAQGEESVVPIALSSHLVEKSLLTIFLKEKTICSYHSLRNSLAKQETDVSHGTNDFVLFGCIWQKVSVREGKHGSKFAVCKLCDMQGRYSSLLTLILTKQACDTFWKESPGTVLMIISPKVLKPRSHGDGCAIQVDKTKQIWILGKAEYCGFCSAVRKDGTTCGVCVDTRFGNRCGYHENLNIQSKTATKRPELNSVPFASAIHPNKYMRSVTFQNISKGAFNVSFGNNKNQSILINNMECSKNVNSNRAEYSSVFQSSEFHNGRHSHGMRYVNKLKTRRMIPCQDSVVVGPGFNGSDQNLENSIELTDDEE</sequence>
<keyword evidence="6" id="KW-0862">Zinc</keyword>
<dbReference type="PANTHER" id="PTHR13454:SF11">
    <property type="entry name" value="PROTEIN MCM10 HOMOLOG"/>
    <property type="match status" value="1"/>
</dbReference>
<dbReference type="InterPro" id="IPR040184">
    <property type="entry name" value="Mcm10"/>
</dbReference>
<evidence type="ECO:0000256" key="3">
    <source>
        <dbReference type="ARBA" id="ARBA00022705"/>
    </source>
</evidence>
<reference evidence="11" key="2">
    <citation type="submission" date="2022-01" db="EMBL/GenBank/DDBJ databases">
        <authorList>
            <person name="Hirooka S."/>
            <person name="Miyagishima S.Y."/>
        </authorList>
    </citation>
    <scope>NUCLEOTIDE SEQUENCE</scope>
    <source>
        <strain evidence="11">NBRC 102759</strain>
    </source>
</reference>
<feature type="domain" description="Zinc finger Mcm10/DnaG-type" evidence="9">
    <location>
        <begin position="230"/>
        <end position="270"/>
    </location>
</feature>
<comment type="caution">
    <text evidence="11">The sequence shown here is derived from an EMBL/GenBank/DDBJ whole genome shotgun (WGS) entry which is preliminary data.</text>
</comment>
<feature type="compositionally biased region" description="Polar residues" evidence="8">
    <location>
        <begin position="377"/>
        <end position="387"/>
    </location>
</feature>